<evidence type="ECO:0000256" key="4">
    <source>
        <dbReference type="ARBA" id="ARBA00023136"/>
    </source>
</evidence>
<dbReference type="EMBL" id="JBHSMF010000009">
    <property type="protein sequence ID" value="MFC5499141.1"/>
    <property type="molecule type" value="Genomic_DNA"/>
</dbReference>
<keyword evidence="3 5" id="KW-1133">Transmembrane helix</keyword>
<organism evidence="6 7">
    <name type="scientific">Caenimonas terrae</name>
    <dbReference type="NCBI Taxonomy" id="696074"/>
    <lineage>
        <taxon>Bacteria</taxon>
        <taxon>Pseudomonadati</taxon>
        <taxon>Pseudomonadota</taxon>
        <taxon>Betaproteobacteria</taxon>
        <taxon>Burkholderiales</taxon>
        <taxon>Comamonadaceae</taxon>
        <taxon>Caenimonas</taxon>
    </lineage>
</organism>
<reference evidence="7" key="1">
    <citation type="journal article" date="2019" name="Int. J. Syst. Evol. Microbiol.">
        <title>The Global Catalogue of Microorganisms (GCM) 10K type strain sequencing project: providing services to taxonomists for standard genome sequencing and annotation.</title>
        <authorList>
            <consortium name="The Broad Institute Genomics Platform"/>
            <consortium name="The Broad Institute Genome Sequencing Center for Infectious Disease"/>
            <person name="Wu L."/>
            <person name="Ma J."/>
        </authorList>
    </citation>
    <scope>NUCLEOTIDE SEQUENCE [LARGE SCALE GENOMIC DNA]</scope>
    <source>
        <strain evidence="7">CCUG 57401</strain>
    </source>
</reference>
<evidence type="ECO:0000313" key="7">
    <source>
        <dbReference type="Proteomes" id="UP001596037"/>
    </source>
</evidence>
<dbReference type="RefSeq" id="WP_376851278.1">
    <property type="nucleotide sequence ID" value="NZ_JBHSMF010000009.1"/>
</dbReference>
<dbReference type="Pfam" id="PF07264">
    <property type="entry name" value="EI24"/>
    <property type="match status" value="1"/>
</dbReference>
<proteinExistence type="predicted"/>
<feature type="transmembrane region" description="Helical" evidence="5">
    <location>
        <begin position="20"/>
        <end position="43"/>
    </location>
</feature>
<dbReference type="Proteomes" id="UP001596037">
    <property type="component" value="Unassembled WGS sequence"/>
</dbReference>
<keyword evidence="4 5" id="KW-0472">Membrane</keyword>
<evidence type="ECO:0000256" key="5">
    <source>
        <dbReference type="SAM" id="Phobius"/>
    </source>
</evidence>
<feature type="transmembrane region" description="Helical" evidence="5">
    <location>
        <begin position="224"/>
        <end position="251"/>
    </location>
</feature>
<feature type="transmembrane region" description="Helical" evidence="5">
    <location>
        <begin position="166"/>
        <end position="186"/>
    </location>
</feature>
<comment type="caution">
    <text evidence="6">The sequence shown here is derived from an EMBL/GenBank/DDBJ whole genome shotgun (WGS) entry which is preliminary data.</text>
</comment>
<comment type="subcellular location">
    <subcellularLocation>
        <location evidence="1">Membrane</location>
        <topology evidence="1">Multi-pass membrane protein</topology>
    </subcellularLocation>
</comment>
<evidence type="ECO:0000313" key="6">
    <source>
        <dbReference type="EMBL" id="MFC5499141.1"/>
    </source>
</evidence>
<sequence>MSLFLDSFWRAVAYCLRPRVIALSFLPLLIMVVLSLAMGYLFWDAAVDWVFLRLESWDLLKSVWGWLQSMGAGNLKTVVAPLVVIFAVTPVVVVLSLLVVAVLMAPALVLMVAERRFPRLERKKGGSLLASALWSLGSAFLALVALVISLPLWLVPPLILLLPPLIWGWLTYRVMAFDALAAHASTQERRAVFRRHRMWLLGMGVVTGYLGAAPSLVWASGALFAAAFVLLVPVAIWIYTLVFAFSSLWFAHYCLAALEQLRAEQAAATAAPLPVASGDGHIPSP</sequence>
<protein>
    <submittedName>
        <fullName evidence="6">EI24 domain-containing protein</fullName>
    </submittedName>
</protein>
<evidence type="ECO:0000256" key="1">
    <source>
        <dbReference type="ARBA" id="ARBA00004141"/>
    </source>
</evidence>
<keyword evidence="7" id="KW-1185">Reference proteome</keyword>
<accession>A0ABW0NER6</accession>
<evidence type="ECO:0000256" key="3">
    <source>
        <dbReference type="ARBA" id="ARBA00022989"/>
    </source>
</evidence>
<keyword evidence="2 5" id="KW-0812">Transmembrane</keyword>
<feature type="transmembrane region" description="Helical" evidence="5">
    <location>
        <begin position="198"/>
        <end position="218"/>
    </location>
</feature>
<name>A0ABW0NER6_9BURK</name>
<gene>
    <name evidence="6" type="ORF">ACFPOE_16460</name>
</gene>
<feature type="transmembrane region" description="Helical" evidence="5">
    <location>
        <begin position="133"/>
        <end position="154"/>
    </location>
</feature>
<feature type="transmembrane region" description="Helical" evidence="5">
    <location>
        <begin position="79"/>
        <end position="112"/>
    </location>
</feature>
<dbReference type="InterPro" id="IPR059112">
    <property type="entry name" value="CysZ/EI24"/>
</dbReference>
<evidence type="ECO:0000256" key="2">
    <source>
        <dbReference type="ARBA" id="ARBA00022692"/>
    </source>
</evidence>